<sequence length="491" mass="55978">MASRKTGIWMTIVTIIGFFAVALSSALGHYLLFLSLHGEPVDTSLLTQTQISAVSMLLNTIFKAALTASMGICFTQHLWYLLRERVMSLSTIEKLFIIRTNIIAFGDLRKIWEAPLLFFIALLIWDLGLATVYPPSALLVTIDAHTYIERHNMSVMNPPVPLGVDMIELTGANTYPTLGATFMQHGMTREGETKREELRFDYRGPFLALINIAQSTIISDQMFALPMHPGENSTYSLQFRAPNLRCNATHYEEKLSLLYTLGDWEYKDVKDYTDWPAFEYKPYWVPPEPFLTAQTFRSGWDSNRLIFSSERHEIGRFEAYRSLDNSTRWEAFTRTEKQVCKPISVLHDVNATFPHGIQNVQYETRDAKALMATNYTDGLGPSLSYPIEAQSVQDWYDELYTLLPIFNEWALLDALGTALNFSFYESTGSPLLKPGSSESGCERGETMLDGTVVYGCNKTEWDWEVFNKPKNDGEQYPLRSQLQRVTIKQCH</sequence>
<evidence type="ECO:0000313" key="2">
    <source>
        <dbReference type="EMBL" id="KAG9185444.1"/>
    </source>
</evidence>
<name>A0AAD4I7D7_9PLEO</name>
<protein>
    <submittedName>
        <fullName evidence="2">Uncharacterized protein</fullName>
    </submittedName>
</protein>
<organism evidence="2 3">
    <name type="scientific">Alternaria panax</name>
    <dbReference type="NCBI Taxonomy" id="48097"/>
    <lineage>
        <taxon>Eukaryota</taxon>
        <taxon>Fungi</taxon>
        <taxon>Dikarya</taxon>
        <taxon>Ascomycota</taxon>
        <taxon>Pezizomycotina</taxon>
        <taxon>Dothideomycetes</taxon>
        <taxon>Pleosporomycetidae</taxon>
        <taxon>Pleosporales</taxon>
        <taxon>Pleosporineae</taxon>
        <taxon>Pleosporaceae</taxon>
        <taxon>Alternaria</taxon>
        <taxon>Alternaria sect. Panax</taxon>
    </lineage>
</organism>
<keyword evidence="3" id="KW-1185">Reference proteome</keyword>
<keyword evidence="1" id="KW-1133">Transmembrane helix</keyword>
<feature type="transmembrane region" description="Helical" evidence="1">
    <location>
        <begin position="12"/>
        <end position="36"/>
    </location>
</feature>
<feature type="transmembrane region" description="Helical" evidence="1">
    <location>
        <begin position="56"/>
        <end position="82"/>
    </location>
</feature>
<gene>
    <name evidence="2" type="ORF">G6011_07988</name>
</gene>
<feature type="transmembrane region" description="Helical" evidence="1">
    <location>
        <begin position="116"/>
        <end position="133"/>
    </location>
</feature>
<accession>A0AAD4I7D7</accession>
<reference evidence="2" key="1">
    <citation type="submission" date="2021-07" db="EMBL/GenBank/DDBJ databases">
        <title>Genome Resource of American Ginseng Black Spot Pathogen Alternaria panax.</title>
        <authorList>
            <person name="Qiu C."/>
            <person name="Wang W."/>
            <person name="Liu Z."/>
        </authorList>
    </citation>
    <scope>NUCLEOTIDE SEQUENCE</scope>
    <source>
        <strain evidence="2">BNCC115425</strain>
    </source>
</reference>
<dbReference type="Proteomes" id="UP001199106">
    <property type="component" value="Unassembled WGS sequence"/>
</dbReference>
<evidence type="ECO:0000313" key="3">
    <source>
        <dbReference type="Proteomes" id="UP001199106"/>
    </source>
</evidence>
<keyword evidence="1" id="KW-0812">Transmembrane</keyword>
<keyword evidence="1" id="KW-0472">Membrane</keyword>
<evidence type="ECO:0000256" key="1">
    <source>
        <dbReference type="SAM" id="Phobius"/>
    </source>
</evidence>
<dbReference type="AlphaFoldDB" id="A0AAD4I7D7"/>
<dbReference type="EMBL" id="JAANER010000011">
    <property type="protein sequence ID" value="KAG9185444.1"/>
    <property type="molecule type" value="Genomic_DNA"/>
</dbReference>
<proteinExistence type="predicted"/>
<dbReference type="PANTHER" id="PTHR35041">
    <property type="entry name" value="MEDIATOR OF RNA POLYMERASE II TRANSCRIPTION SUBUNIT 1"/>
    <property type="match status" value="1"/>
</dbReference>
<comment type="caution">
    <text evidence="2">The sequence shown here is derived from an EMBL/GenBank/DDBJ whole genome shotgun (WGS) entry which is preliminary data.</text>
</comment>
<dbReference type="PANTHER" id="PTHR35041:SF6">
    <property type="entry name" value="FORMYLMETHIONINE DEFORMYLASE-LIKE PROTEIN-RELATED"/>
    <property type="match status" value="1"/>
</dbReference>